<proteinExistence type="predicted"/>
<evidence type="ECO:0000256" key="5">
    <source>
        <dbReference type="ARBA" id="ARBA00022989"/>
    </source>
</evidence>
<dbReference type="InterPro" id="IPR053896">
    <property type="entry name" value="BTN3A2-like_Ig-C"/>
</dbReference>
<dbReference type="SUPFAM" id="SSF48726">
    <property type="entry name" value="Immunoglobulin"/>
    <property type="match status" value="2"/>
</dbReference>
<accession>A0A3Q2CWR5</accession>
<keyword evidence="6 11" id="KW-0472">Membrane</keyword>
<keyword evidence="2" id="KW-1003">Cell membrane</keyword>
<dbReference type="InterPro" id="IPR007110">
    <property type="entry name" value="Ig-like_dom"/>
</dbReference>
<dbReference type="Pfam" id="PF22705">
    <property type="entry name" value="C2-set_3"/>
    <property type="match status" value="1"/>
</dbReference>
<dbReference type="GO" id="GO:0042102">
    <property type="term" value="P:positive regulation of T cell proliferation"/>
    <property type="evidence" value="ECO:0007669"/>
    <property type="project" value="TreeGrafter"/>
</dbReference>
<keyword evidence="8" id="KW-0675">Receptor</keyword>
<dbReference type="GO" id="GO:0007166">
    <property type="term" value="P:cell surface receptor signaling pathway"/>
    <property type="evidence" value="ECO:0007669"/>
    <property type="project" value="TreeGrafter"/>
</dbReference>
<name>A0A3Q2CWR5_CYPVA</name>
<comment type="subcellular location">
    <subcellularLocation>
        <location evidence="1">Cell membrane</location>
        <topology evidence="1">Single-pass type I membrane protein</topology>
    </subcellularLocation>
</comment>
<feature type="domain" description="Ig-like" evidence="12">
    <location>
        <begin position="107"/>
        <end position="199"/>
    </location>
</feature>
<dbReference type="GeneTree" id="ENSGT00940000161373"/>
<feature type="domain" description="Ig-like" evidence="12">
    <location>
        <begin position="1"/>
        <end position="103"/>
    </location>
</feature>
<reference evidence="13" key="2">
    <citation type="submission" date="2025-09" db="UniProtKB">
        <authorList>
            <consortium name="Ensembl"/>
        </authorList>
    </citation>
    <scope>IDENTIFICATION</scope>
</reference>
<keyword evidence="5 11" id="KW-1133">Transmembrane helix</keyword>
<dbReference type="AlphaFoldDB" id="A0A3Q2CWR5"/>
<protein>
    <submittedName>
        <fullName evidence="13">Programmed cell death 1 ligand 1-like</fullName>
    </submittedName>
</protein>
<dbReference type="Gene3D" id="2.60.40.10">
    <property type="entry name" value="Immunoglobulins"/>
    <property type="match status" value="2"/>
</dbReference>
<evidence type="ECO:0000256" key="6">
    <source>
        <dbReference type="ARBA" id="ARBA00023136"/>
    </source>
</evidence>
<dbReference type="InterPro" id="IPR036179">
    <property type="entry name" value="Ig-like_dom_sf"/>
</dbReference>
<evidence type="ECO:0000256" key="11">
    <source>
        <dbReference type="SAM" id="Phobius"/>
    </source>
</evidence>
<reference evidence="13" key="1">
    <citation type="submission" date="2025-08" db="UniProtKB">
        <authorList>
            <consortium name="Ensembl"/>
        </authorList>
    </citation>
    <scope>IDENTIFICATION</scope>
</reference>
<organism evidence="13 14">
    <name type="scientific">Cyprinodon variegatus</name>
    <name type="common">Sheepshead minnow</name>
    <dbReference type="NCBI Taxonomy" id="28743"/>
    <lineage>
        <taxon>Eukaryota</taxon>
        <taxon>Metazoa</taxon>
        <taxon>Chordata</taxon>
        <taxon>Craniata</taxon>
        <taxon>Vertebrata</taxon>
        <taxon>Euteleostomi</taxon>
        <taxon>Actinopterygii</taxon>
        <taxon>Neopterygii</taxon>
        <taxon>Teleostei</taxon>
        <taxon>Neoteleostei</taxon>
        <taxon>Acanthomorphata</taxon>
        <taxon>Ovalentaria</taxon>
        <taxon>Atherinomorphae</taxon>
        <taxon>Cyprinodontiformes</taxon>
        <taxon>Cyprinodontidae</taxon>
        <taxon>Cyprinodon</taxon>
    </lineage>
</organism>
<dbReference type="InterPro" id="IPR051713">
    <property type="entry name" value="T-cell_Activation_Regulation"/>
</dbReference>
<dbReference type="PANTHER" id="PTHR25466">
    <property type="entry name" value="T-LYMPHOCYTE ACTIVATION ANTIGEN"/>
    <property type="match status" value="1"/>
</dbReference>
<dbReference type="Pfam" id="PF07686">
    <property type="entry name" value="V-set"/>
    <property type="match status" value="1"/>
</dbReference>
<dbReference type="GO" id="GO:0042130">
    <property type="term" value="P:negative regulation of T cell proliferation"/>
    <property type="evidence" value="ECO:0007669"/>
    <property type="project" value="TreeGrafter"/>
</dbReference>
<dbReference type="GO" id="GO:0031295">
    <property type="term" value="P:T cell costimulation"/>
    <property type="evidence" value="ECO:0007669"/>
    <property type="project" value="TreeGrafter"/>
</dbReference>
<dbReference type="InterPro" id="IPR013783">
    <property type="entry name" value="Ig-like_fold"/>
</dbReference>
<dbReference type="OMA" id="GWAKLKM"/>
<dbReference type="GO" id="GO:0071222">
    <property type="term" value="P:cellular response to lipopolysaccharide"/>
    <property type="evidence" value="ECO:0007669"/>
    <property type="project" value="TreeGrafter"/>
</dbReference>
<dbReference type="PANTHER" id="PTHR25466:SF3">
    <property type="entry name" value="PROGRAMMED CELL DEATH 1 LIGAND 1"/>
    <property type="match status" value="1"/>
</dbReference>
<keyword evidence="3 11" id="KW-0812">Transmembrane</keyword>
<evidence type="ECO:0000256" key="2">
    <source>
        <dbReference type="ARBA" id="ARBA00022475"/>
    </source>
</evidence>
<dbReference type="GO" id="GO:0009897">
    <property type="term" value="C:external side of plasma membrane"/>
    <property type="evidence" value="ECO:0007669"/>
    <property type="project" value="TreeGrafter"/>
</dbReference>
<dbReference type="Gene3D" id="3.40.50.300">
    <property type="entry name" value="P-loop containing nucleotide triphosphate hydrolases"/>
    <property type="match status" value="1"/>
</dbReference>
<keyword evidence="9" id="KW-0325">Glycoprotein</keyword>
<dbReference type="InterPro" id="IPR013106">
    <property type="entry name" value="Ig_V-set"/>
</dbReference>
<keyword evidence="7" id="KW-1015">Disulfide bond</keyword>
<evidence type="ECO:0000259" key="12">
    <source>
        <dbReference type="PROSITE" id="PS50835"/>
    </source>
</evidence>
<evidence type="ECO:0000256" key="7">
    <source>
        <dbReference type="ARBA" id="ARBA00023157"/>
    </source>
</evidence>
<evidence type="ECO:0000256" key="10">
    <source>
        <dbReference type="ARBA" id="ARBA00023319"/>
    </source>
</evidence>
<dbReference type="InterPro" id="IPR027417">
    <property type="entry name" value="P-loop_NTPase"/>
</dbReference>
<evidence type="ECO:0000313" key="14">
    <source>
        <dbReference type="Proteomes" id="UP000265020"/>
    </source>
</evidence>
<evidence type="ECO:0000256" key="3">
    <source>
        <dbReference type="ARBA" id="ARBA00022692"/>
    </source>
</evidence>
<evidence type="ECO:0000256" key="8">
    <source>
        <dbReference type="ARBA" id="ARBA00023170"/>
    </source>
</evidence>
<evidence type="ECO:0000256" key="4">
    <source>
        <dbReference type="ARBA" id="ARBA00022729"/>
    </source>
</evidence>
<dbReference type="STRING" id="28743.ENSCVAP00000010301"/>
<feature type="transmembrane region" description="Helical" evidence="11">
    <location>
        <begin position="206"/>
        <end position="227"/>
    </location>
</feature>
<sequence>MSEYGGNVVLGCKFSSQPENPQNGLKVIWHWMTSNPQEVMRLEDSVESFASPKYHGRVKLLSDELKNGWAKLQISDLRITDSGSYQCFIQTTEGHDYKTISLSVGAPYKSITKRIETTAEGDKVVLTCQSEGYPESVVVWQNGNLQEHHPNTTTKPAPDNLFKVTSHIEVSSTEKNNYTCNFTKDGYSATFHIPDEILSPHGKNDVLIPVLCIGFLLAALGLGMVTYKHKKGSRSPSTRNCLVDDGENSTSATACLKRDKERELEEIVITEEENLRSHLKARYSEFSLTTKVRCDCDNFAAEELPHRLQNNEGLHVRLQDLLPKAGKVLLLEGPSSSGKTTVANILLSSWTDGAPKFFDGSFLDLLLYVNCSALRGDLFEEARTQLSLIDKVSAEELRTALAKSDKTLLLLDGYKEGNHFSDETLRRFLSDRGSCRVLVTSCPGDCPVLKQTLTTEGTLKLHMQSGKY</sequence>
<dbReference type="Proteomes" id="UP000265020">
    <property type="component" value="Unassembled WGS sequence"/>
</dbReference>
<keyword evidence="14" id="KW-1185">Reference proteome</keyword>
<keyword evidence="10" id="KW-0393">Immunoglobulin domain</keyword>
<keyword evidence="4" id="KW-0732">Signal</keyword>
<dbReference type="Ensembl" id="ENSCVAT00000016956.1">
    <property type="protein sequence ID" value="ENSCVAP00000010301.1"/>
    <property type="gene ID" value="ENSCVAG00000012397.1"/>
</dbReference>
<dbReference type="SUPFAM" id="SSF52540">
    <property type="entry name" value="P-loop containing nucleoside triphosphate hydrolases"/>
    <property type="match status" value="1"/>
</dbReference>
<evidence type="ECO:0000256" key="1">
    <source>
        <dbReference type="ARBA" id="ARBA00004251"/>
    </source>
</evidence>
<dbReference type="GO" id="GO:0006955">
    <property type="term" value="P:immune response"/>
    <property type="evidence" value="ECO:0007669"/>
    <property type="project" value="TreeGrafter"/>
</dbReference>
<dbReference type="PROSITE" id="PS50835">
    <property type="entry name" value="IG_LIKE"/>
    <property type="match status" value="2"/>
</dbReference>
<evidence type="ECO:0000313" key="13">
    <source>
        <dbReference type="Ensembl" id="ENSCVAP00000010301.1"/>
    </source>
</evidence>
<evidence type="ECO:0000256" key="9">
    <source>
        <dbReference type="ARBA" id="ARBA00023180"/>
    </source>
</evidence>